<dbReference type="InterPro" id="IPR003004">
    <property type="entry name" value="GspF/PilC"/>
</dbReference>
<dbReference type="InterPro" id="IPR018076">
    <property type="entry name" value="T2SS_GspF_dom"/>
</dbReference>
<feature type="transmembrane region" description="Helical" evidence="7">
    <location>
        <begin position="206"/>
        <end position="227"/>
    </location>
</feature>
<evidence type="ECO:0000256" key="3">
    <source>
        <dbReference type="ARBA" id="ARBA00022475"/>
    </source>
</evidence>
<evidence type="ECO:0000256" key="7">
    <source>
        <dbReference type="SAM" id="Phobius"/>
    </source>
</evidence>
<dbReference type="EMBL" id="BMJS01000016">
    <property type="protein sequence ID" value="GGF99263.1"/>
    <property type="molecule type" value="Genomic_DNA"/>
</dbReference>
<feature type="transmembrane region" description="Helical" evidence="7">
    <location>
        <begin position="154"/>
        <end position="175"/>
    </location>
</feature>
<dbReference type="OrthoDB" id="7031359at2"/>
<dbReference type="AlphaFoldDB" id="A0A8J3E973"/>
<feature type="transmembrane region" description="Helical" evidence="7">
    <location>
        <begin position="354"/>
        <end position="375"/>
    </location>
</feature>
<proteinExistence type="inferred from homology"/>
<evidence type="ECO:0000313" key="10">
    <source>
        <dbReference type="Proteomes" id="UP000636949"/>
    </source>
</evidence>
<comment type="caution">
    <text evidence="9">The sequence shown here is derived from an EMBL/GenBank/DDBJ whole genome shotgun (WGS) entry which is preliminary data.</text>
</comment>
<protein>
    <recommendedName>
        <fullName evidence="8">Type II secretion system protein GspF domain-containing protein</fullName>
    </recommendedName>
</protein>
<dbReference type="Pfam" id="PF00482">
    <property type="entry name" value="T2SSF"/>
    <property type="match status" value="1"/>
</dbReference>
<dbReference type="GO" id="GO:0005886">
    <property type="term" value="C:plasma membrane"/>
    <property type="evidence" value="ECO:0007669"/>
    <property type="project" value="UniProtKB-SubCell"/>
</dbReference>
<dbReference type="PANTHER" id="PTHR30012:SF0">
    <property type="entry name" value="TYPE II SECRETION SYSTEM PROTEIN F-RELATED"/>
    <property type="match status" value="1"/>
</dbReference>
<reference evidence="9" key="2">
    <citation type="submission" date="2020-09" db="EMBL/GenBank/DDBJ databases">
        <authorList>
            <person name="Sun Q."/>
            <person name="Zhou Y."/>
        </authorList>
    </citation>
    <scope>NUCLEOTIDE SEQUENCE</scope>
    <source>
        <strain evidence="9">CGMCC 1.15758</strain>
    </source>
</reference>
<keyword evidence="6 7" id="KW-0472">Membrane</keyword>
<comment type="similarity">
    <text evidence="2">Belongs to the GSP F family.</text>
</comment>
<reference evidence="9" key="1">
    <citation type="journal article" date="2014" name="Int. J. Syst. Evol. Microbiol.">
        <title>Complete genome sequence of Corynebacterium casei LMG S-19264T (=DSM 44701T), isolated from a smear-ripened cheese.</title>
        <authorList>
            <consortium name="US DOE Joint Genome Institute (JGI-PGF)"/>
            <person name="Walter F."/>
            <person name="Albersmeier A."/>
            <person name="Kalinowski J."/>
            <person name="Ruckert C."/>
        </authorList>
    </citation>
    <scope>NUCLEOTIDE SEQUENCE</scope>
    <source>
        <strain evidence="9">CGMCC 1.15758</strain>
    </source>
</reference>
<comment type="subcellular location">
    <subcellularLocation>
        <location evidence="1">Cell membrane</location>
        <topology evidence="1">Multi-pass membrane protein</topology>
    </subcellularLocation>
</comment>
<organism evidence="9 10">
    <name type="scientific">Cysteiniphilum litorale</name>
    <dbReference type="NCBI Taxonomy" id="2056700"/>
    <lineage>
        <taxon>Bacteria</taxon>
        <taxon>Pseudomonadati</taxon>
        <taxon>Pseudomonadota</taxon>
        <taxon>Gammaproteobacteria</taxon>
        <taxon>Thiotrichales</taxon>
        <taxon>Fastidiosibacteraceae</taxon>
        <taxon>Cysteiniphilum</taxon>
    </lineage>
</organism>
<dbReference type="InterPro" id="IPR042094">
    <property type="entry name" value="T2SS_GspF_sf"/>
</dbReference>
<evidence type="ECO:0000259" key="8">
    <source>
        <dbReference type="Pfam" id="PF00482"/>
    </source>
</evidence>
<gene>
    <name evidence="9" type="ORF">GCM10010995_15660</name>
</gene>
<evidence type="ECO:0000313" key="9">
    <source>
        <dbReference type="EMBL" id="GGF99263.1"/>
    </source>
</evidence>
<evidence type="ECO:0000256" key="6">
    <source>
        <dbReference type="ARBA" id="ARBA00023136"/>
    </source>
</evidence>
<evidence type="ECO:0000256" key="4">
    <source>
        <dbReference type="ARBA" id="ARBA00022692"/>
    </source>
</evidence>
<dbReference type="Proteomes" id="UP000636949">
    <property type="component" value="Unassembled WGS sequence"/>
</dbReference>
<evidence type="ECO:0000256" key="2">
    <source>
        <dbReference type="ARBA" id="ARBA00005745"/>
    </source>
</evidence>
<keyword evidence="10" id="KW-1185">Reference proteome</keyword>
<evidence type="ECO:0000256" key="1">
    <source>
        <dbReference type="ARBA" id="ARBA00004651"/>
    </source>
</evidence>
<accession>A0A8J3E973</accession>
<keyword evidence="3" id="KW-1003">Cell membrane</keyword>
<name>A0A8J3E973_9GAMM</name>
<dbReference type="PANTHER" id="PTHR30012">
    <property type="entry name" value="GENERAL SECRETION PATHWAY PROTEIN"/>
    <property type="match status" value="1"/>
</dbReference>
<dbReference type="Gene3D" id="1.20.81.30">
    <property type="entry name" value="Type II secretion system (T2SS), domain F"/>
    <property type="match status" value="2"/>
</dbReference>
<keyword evidence="4 7" id="KW-0812">Transmembrane</keyword>
<dbReference type="RefSeq" id="WP_117003153.1">
    <property type="nucleotide sequence ID" value="NZ_BMJS01000016.1"/>
</dbReference>
<keyword evidence="5 7" id="KW-1133">Transmembrane helix</keyword>
<evidence type="ECO:0000256" key="5">
    <source>
        <dbReference type="ARBA" id="ARBA00022989"/>
    </source>
</evidence>
<feature type="domain" description="Type II secretion system protein GspF" evidence="8">
    <location>
        <begin position="255"/>
        <end position="376"/>
    </location>
</feature>
<sequence>MKDLLNKLNVDLQQKLQSSKLFKSDHESLYSSFKRKLLKLQFTAKKRRNFYDVVKRLLNSGFSFENILDQMIKEYEAHKKWHNDMHLYAQIAGDIHHRMEHVGLEFHEAVSIYIPEQELMILASERQASVNTLKNVIHVSQSLEKMRGVIVQSLLMPVVYIALMFAMVGIAYYALNPIMQSADNMTRFNPSTLSLYHFSSWFAKHYVSLLIGIMVFIAICIWSVLYFTHEVRYRFLDTVPPYLVYKNLAAIRFLLALSLMISGHNQVSIHAALVRIGEHATNYLSRFIDRMIDGVAEAGTLPGKVIAESGLFNAQIACLIAMYANSNELEKGIYELANNYLDEQINRIKKMFTVINITVTAIVIMFSLWFMYAVMMVGQGFS</sequence>